<feature type="transmembrane region" description="Helical" evidence="14">
    <location>
        <begin position="220"/>
        <end position="243"/>
    </location>
</feature>
<feature type="transmembrane region" description="Helical" evidence="14">
    <location>
        <begin position="183"/>
        <end position="208"/>
    </location>
</feature>
<evidence type="ECO:0000256" key="1">
    <source>
        <dbReference type="ARBA" id="ARBA00004651"/>
    </source>
</evidence>
<feature type="transmembrane region" description="Helical" evidence="14">
    <location>
        <begin position="144"/>
        <end position="162"/>
    </location>
</feature>
<evidence type="ECO:0000256" key="11">
    <source>
        <dbReference type="ARBA" id="ARBA00023136"/>
    </source>
</evidence>
<organism evidence="16 17">
    <name type="scientific">Cylindrodendrum hubeiense</name>
    <dbReference type="NCBI Taxonomy" id="595255"/>
    <lineage>
        <taxon>Eukaryota</taxon>
        <taxon>Fungi</taxon>
        <taxon>Dikarya</taxon>
        <taxon>Ascomycota</taxon>
        <taxon>Pezizomycotina</taxon>
        <taxon>Sordariomycetes</taxon>
        <taxon>Hypocreomycetidae</taxon>
        <taxon>Hypocreales</taxon>
        <taxon>Nectriaceae</taxon>
        <taxon>Cylindrodendrum</taxon>
    </lineage>
</organism>
<name>A0A9P5HJU5_9HYPO</name>
<dbReference type="GO" id="GO:0052851">
    <property type="term" value="F:ferric-chelate reductase (NADPH) activity"/>
    <property type="evidence" value="ECO:0007669"/>
    <property type="project" value="UniProtKB-EC"/>
</dbReference>
<comment type="subcellular location">
    <subcellularLocation>
        <location evidence="1">Cell membrane</location>
        <topology evidence="1">Multi-pass membrane protein</topology>
    </subcellularLocation>
</comment>
<keyword evidence="5" id="KW-1003">Cell membrane</keyword>
<dbReference type="InterPro" id="IPR013130">
    <property type="entry name" value="Fe3_Rdtase_TM_dom"/>
</dbReference>
<evidence type="ECO:0000256" key="5">
    <source>
        <dbReference type="ARBA" id="ARBA00022475"/>
    </source>
</evidence>
<dbReference type="GO" id="GO:0006879">
    <property type="term" value="P:intracellular iron ion homeostasis"/>
    <property type="evidence" value="ECO:0007669"/>
    <property type="project" value="TreeGrafter"/>
</dbReference>
<dbReference type="InterPro" id="IPR013112">
    <property type="entry name" value="FAD-bd_8"/>
</dbReference>
<keyword evidence="7" id="KW-0249">Electron transport</keyword>
<proteinExistence type="inferred from homology"/>
<gene>
    <name evidence="16" type="ORF">G7Z17_g2978</name>
</gene>
<dbReference type="Pfam" id="PF08022">
    <property type="entry name" value="FAD_binding_8"/>
    <property type="match status" value="1"/>
</dbReference>
<evidence type="ECO:0000256" key="10">
    <source>
        <dbReference type="ARBA" id="ARBA00023065"/>
    </source>
</evidence>
<keyword evidence="17" id="KW-1185">Reference proteome</keyword>
<keyword evidence="8 14" id="KW-1133">Transmembrane helix</keyword>
<evidence type="ECO:0000256" key="2">
    <source>
        <dbReference type="ARBA" id="ARBA00006278"/>
    </source>
</evidence>
<feature type="region of interest" description="Disordered" evidence="13">
    <location>
        <begin position="494"/>
        <end position="523"/>
    </location>
</feature>
<evidence type="ECO:0000256" key="4">
    <source>
        <dbReference type="ARBA" id="ARBA00022448"/>
    </source>
</evidence>
<feature type="compositionally biased region" description="Polar residues" evidence="13">
    <location>
        <begin position="495"/>
        <end position="509"/>
    </location>
</feature>
<dbReference type="Pfam" id="PF08030">
    <property type="entry name" value="NAD_binding_6"/>
    <property type="match status" value="1"/>
</dbReference>
<dbReference type="Gene3D" id="3.40.50.80">
    <property type="entry name" value="Nucleotide-binding domain of ferredoxin-NADP reductase (FNR) module"/>
    <property type="match status" value="1"/>
</dbReference>
<dbReference type="GO" id="GO:0015677">
    <property type="term" value="P:copper ion import"/>
    <property type="evidence" value="ECO:0007669"/>
    <property type="project" value="TreeGrafter"/>
</dbReference>
<keyword evidence="10" id="KW-0406">Ion transport</keyword>
<dbReference type="OrthoDB" id="17725at2759"/>
<dbReference type="PROSITE" id="PS51384">
    <property type="entry name" value="FAD_FR"/>
    <property type="match status" value="1"/>
</dbReference>
<dbReference type="InterPro" id="IPR039261">
    <property type="entry name" value="FNR_nucleotide-bd"/>
</dbReference>
<evidence type="ECO:0000256" key="9">
    <source>
        <dbReference type="ARBA" id="ARBA00023002"/>
    </source>
</evidence>
<feature type="compositionally biased region" description="Basic and acidic residues" evidence="13">
    <location>
        <begin position="510"/>
        <end position="523"/>
    </location>
</feature>
<dbReference type="SFLD" id="SFLDS00052">
    <property type="entry name" value="Ferric_Reductase_Domain"/>
    <property type="match status" value="1"/>
</dbReference>
<dbReference type="EC" id="1.16.1.9" evidence="3"/>
<evidence type="ECO:0000256" key="6">
    <source>
        <dbReference type="ARBA" id="ARBA00022692"/>
    </source>
</evidence>
<feature type="transmembrane region" description="Helical" evidence="14">
    <location>
        <begin position="45"/>
        <end position="67"/>
    </location>
</feature>
<keyword evidence="11 14" id="KW-0472">Membrane</keyword>
<evidence type="ECO:0000256" key="8">
    <source>
        <dbReference type="ARBA" id="ARBA00022989"/>
    </source>
</evidence>
<evidence type="ECO:0000256" key="7">
    <source>
        <dbReference type="ARBA" id="ARBA00022982"/>
    </source>
</evidence>
<dbReference type="CDD" id="cd06186">
    <property type="entry name" value="NOX_Duox_like_FAD_NADP"/>
    <property type="match status" value="1"/>
</dbReference>
<accession>A0A9P5HJU5</accession>
<dbReference type="Proteomes" id="UP000722485">
    <property type="component" value="Unassembled WGS sequence"/>
</dbReference>
<feature type="transmembrane region" description="Helical" evidence="14">
    <location>
        <begin position="105"/>
        <end position="124"/>
    </location>
</feature>
<evidence type="ECO:0000256" key="12">
    <source>
        <dbReference type="ARBA" id="ARBA00048483"/>
    </source>
</evidence>
<evidence type="ECO:0000256" key="14">
    <source>
        <dbReference type="SAM" id="Phobius"/>
    </source>
</evidence>
<dbReference type="PANTHER" id="PTHR32361">
    <property type="entry name" value="FERRIC/CUPRIC REDUCTASE TRANSMEMBRANE COMPONENT"/>
    <property type="match status" value="1"/>
</dbReference>
<dbReference type="InterPro" id="IPR017927">
    <property type="entry name" value="FAD-bd_FR_type"/>
</dbReference>
<dbReference type="SUPFAM" id="SSF63380">
    <property type="entry name" value="Riboflavin synthase domain-like"/>
    <property type="match status" value="1"/>
</dbReference>
<evidence type="ECO:0000313" key="17">
    <source>
        <dbReference type="Proteomes" id="UP000722485"/>
    </source>
</evidence>
<dbReference type="InterPro" id="IPR017938">
    <property type="entry name" value="Riboflavin_synthase-like_b-brl"/>
</dbReference>
<evidence type="ECO:0000256" key="3">
    <source>
        <dbReference type="ARBA" id="ARBA00012668"/>
    </source>
</evidence>
<comment type="caution">
    <text evidence="16">The sequence shown here is derived from an EMBL/GenBank/DDBJ whole genome shotgun (WGS) entry which is preliminary data.</text>
</comment>
<feature type="transmembrane region" description="Helical" evidence="14">
    <location>
        <begin position="255"/>
        <end position="274"/>
    </location>
</feature>
<evidence type="ECO:0000256" key="13">
    <source>
        <dbReference type="SAM" id="MobiDB-lite"/>
    </source>
</evidence>
<sequence>MTLPWVDQPVSLHSSRDPGECTMTAEQCAYKQQYWVFWYEADHRFALPTIAFFLVAIILFTLGHLLFTYAPRSWKKAGPWRRIVSASRLLSYKSWRFGGWNTQSLGTYLLGIVGAIFFLAMTLGPRPYYWPNTKELSYGGSPPIATRSGYMALGCLPFLLILGTKANPIATLTGTSHEKLVVWHNWVAWAMFVLALIHTFPFIVYNIWLGDMQMSWSMGGTYVTGVIALLAQAWLTFMSIRWIRERYYEFFKATHIFFAAVFVVFFFIHCDFILTSWDYFIAAGVLYFSSWLYSLCRTYFEHGVGHRARLSLVTEEMLKITIDTDTQWTPGQHIYLRFLTFGLHSLTAHPFTICSSSFTGKCNQMVFYVKQRGGLTGRLARLAGKEPNKAISVLLDGPYGGVKSRWFSGFDRSVIVGGGAGVGFTLPLVEDFLMSRWTNNHENRMEVVVVSRDPGMRNWYLEALGDLAARVSGEDEKKKLLGLSVHIYETDHGNELNSTSTDLESNGSRSKSDEPTEGTGDKRAATIETFGVRYFKGRPDLKVLASGSVATQGASVGLVVCGPASMVHDMGQVAADAQRDIIKSSPGAEEVWFHTETFV</sequence>
<keyword evidence="6 14" id="KW-0812">Transmembrane</keyword>
<dbReference type="InterPro" id="IPR051410">
    <property type="entry name" value="Ferric/Cupric_Reductase"/>
</dbReference>
<comment type="catalytic activity">
    <reaction evidence="12">
        <text>2 a Fe(II)-siderophore + NADP(+) + H(+) = 2 a Fe(III)-siderophore + NADPH</text>
        <dbReference type="Rhea" id="RHEA:28795"/>
        <dbReference type="Rhea" id="RHEA-COMP:11342"/>
        <dbReference type="Rhea" id="RHEA-COMP:11344"/>
        <dbReference type="ChEBI" id="CHEBI:15378"/>
        <dbReference type="ChEBI" id="CHEBI:29033"/>
        <dbReference type="ChEBI" id="CHEBI:29034"/>
        <dbReference type="ChEBI" id="CHEBI:57783"/>
        <dbReference type="ChEBI" id="CHEBI:58349"/>
        <dbReference type="EC" id="1.16.1.9"/>
    </reaction>
</comment>
<dbReference type="GO" id="GO:0006826">
    <property type="term" value="P:iron ion transport"/>
    <property type="evidence" value="ECO:0007669"/>
    <property type="project" value="TreeGrafter"/>
</dbReference>
<dbReference type="InterPro" id="IPR013121">
    <property type="entry name" value="Fe_red_NAD-bd_6"/>
</dbReference>
<dbReference type="GO" id="GO:0005886">
    <property type="term" value="C:plasma membrane"/>
    <property type="evidence" value="ECO:0007669"/>
    <property type="project" value="UniProtKB-SubCell"/>
</dbReference>
<evidence type="ECO:0000313" key="16">
    <source>
        <dbReference type="EMBL" id="KAF7554370.1"/>
    </source>
</evidence>
<feature type="domain" description="FAD-binding FR-type" evidence="15">
    <location>
        <begin position="297"/>
        <end position="405"/>
    </location>
</feature>
<dbReference type="SFLD" id="SFLDG01168">
    <property type="entry name" value="Ferric_reductase_subgroup_(FRE"/>
    <property type="match status" value="1"/>
</dbReference>
<dbReference type="Pfam" id="PF01794">
    <property type="entry name" value="Ferric_reduct"/>
    <property type="match status" value="1"/>
</dbReference>
<keyword evidence="9" id="KW-0560">Oxidoreductase</keyword>
<dbReference type="EMBL" id="JAANBB010000033">
    <property type="protein sequence ID" value="KAF7554370.1"/>
    <property type="molecule type" value="Genomic_DNA"/>
</dbReference>
<feature type="transmembrane region" description="Helical" evidence="14">
    <location>
        <begin position="280"/>
        <end position="300"/>
    </location>
</feature>
<reference evidence="16" key="1">
    <citation type="submission" date="2020-03" db="EMBL/GenBank/DDBJ databases">
        <title>Draft Genome Sequence of Cylindrodendrum hubeiense.</title>
        <authorList>
            <person name="Buettner E."/>
            <person name="Kellner H."/>
        </authorList>
    </citation>
    <scope>NUCLEOTIDE SEQUENCE</scope>
    <source>
        <strain evidence="16">IHI 201604</strain>
    </source>
</reference>
<dbReference type="AlphaFoldDB" id="A0A9P5HJU5"/>
<comment type="similarity">
    <text evidence="2">Belongs to the ferric reductase (FRE) family.</text>
</comment>
<protein>
    <recommendedName>
        <fullName evidence="3">ferric-chelate reductase (NADPH)</fullName>
        <ecNumber evidence="3">1.16.1.9</ecNumber>
    </recommendedName>
</protein>
<evidence type="ECO:0000259" key="15">
    <source>
        <dbReference type="PROSITE" id="PS51384"/>
    </source>
</evidence>
<keyword evidence="4" id="KW-0813">Transport</keyword>